<name>A0A5D3CGD4_CUCMM</name>
<evidence type="ECO:0000313" key="3">
    <source>
        <dbReference type="Proteomes" id="UP000321393"/>
    </source>
</evidence>
<sequence>MFDALMEHVIVSNLNGITSITVKNSCRLLRYSYTSKEPTEPENFKSCINKSTIFLFGARARNNTLLLTSPRDERITKNRIATSGRSSINRITNPIGIKVAR</sequence>
<protein>
    <submittedName>
        <fullName evidence="2">Uncharacterized protein</fullName>
    </submittedName>
</protein>
<dbReference type="EMBL" id="SSTD01011039">
    <property type="protein sequence ID" value="TYK10963.1"/>
    <property type="molecule type" value="Genomic_DNA"/>
</dbReference>
<gene>
    <name evidence="2" type="ORF">E5676_scaffold107G00460</name>
    <name evidence="1" type="ORF">E6C27_scaffold1290G00180</name>
</gene>
<evidence type="ECO:0000313" key="2">
    <source>
        <dbReference type="EMBL" id="TYK10963.1"/>
    </source>
</evidence>
<comment type="caution">
    <text evidence="2">The sequence shown here is derived from an EMBL/GenBank/DDBJ whole genome shotgun (WGS) entry which is preliminary data.</text>
</comment>
<proteinExistence type="predicted"/>
<dbReference type="EMBL" id="SSTE01002324">
    <property type="protein sequence ID" value="KAA0063737.1"/>
    <property type="molecule type" value="Genomic_DNA"/>
</dbReference>
<evidence type="ECO:0000313" key="4">
    <source>
        <dbReference type="Proteomes" id="UP000321947"/>
    </source>
</evidence>
<accession>A0A5D3CGD4</accession>
<organism evidence="2 4">
    <name type="scientific">Cucumis melo var. makuwa</name>
    <name type="common">Oriental melon</name>
    <dbReference type="NCBI Taxonomy" id="1194695"/>
    <lineage>
        <taxon>Eukaryota</taxon>
        <taxon>Viridiplantae</taxon>
        <taxon>Streptophyta</taxon>
        <taxon>Embryophyta</taxon>
        <taxon>Tracheophyta</taxon>
        <taxon>Spermatophyta</taxon>
        <taxon>Magnoliopsida</taxon>
        <taxon>eudicotyledons</taxon>
        <taxon>Gunneridae</taxon>
        <taxon>Pentapetalae</taxon>
        <taxon>rosids</taxon>
        <taxon>fabids</taxon>
        <taxon>Cucurbitales</taxon>
        <taxon>Cucurbitaceae</taxon>
        <taxon>Benincaseae</taxon>
        <taxon>Cucumis</taxon>
    </lineage>
</organism>
<dbReference type="Proteomes" id="UP000321947">
    <property type="component" value="Unassembled WGS sequence"/>
</dbReference>
<reference evidence="3 4" key="1">
    <citation type="submission" date="2019-08" db="EMBL/GenBank/DDBJ databases">
        <title>Draft genome sequences of two oriental melons (Cucumis melo L. var makuwa).</title>
        <authorList>
            <person name="Kwon S.-Y."/>
        </authorList>
    </citation>
    <scope>NUCLEOTIDE SEQUENCE [LARGE SCALE GENOMIC DNA]</scope>
    <source>
        <strain evidence="4">cv. Chang Bougi</strain>
        <strain evidence="3">cv. SW 3</strain>
        <tissue evidence="2">Leaf</tissue>
    </source>
</reference>
<dbReference type="Proteomes" id="UP000321393">
    <property type="component" value="Unassembled WGS sequence"/>
</dbReference>
<evidence type="ECO:0000313" key="1">
    <source>
        <dbReference type="EMBL" id="KAA0063737.1"/>
    </source>
</evidence>
<dbReference type="AlphaFoldDB" id="A0A5D3CGD4"/>